<dbReference type="InterPro" id="IPR027417">
    <property type="entry name" value="P-loop_NTPase"/>
</dbReference>
<dbReference type="RefSeq" id="WP_220146422.1">
    <property type="nucleotide sequence ID" value="NZ_JAHXZI010000014.1"/>
</dbReference>
<dbReference type="Pfam" id="PF25872">
    <property type="entry name" value="HTH_77"/>
    <property type="match status" value="1"/>
</dbReference>
<dbReference type="SMART" id="SM00421">
    <property type="entry name" value="HTH_LUXR"/>
    <property type="match status" value="1"/>
</dbReference>
<gene>
    <name evidence="2" type="ORF">KZ829_25315</name>
</gene>
<name>A0ABS7B7N3_9ACTN</name>
<feature type="domain" description="HTH luxR-type" evidence="1">
    <location>
        <begin position="708"/>
        <end position="773"/>
    </location>
</feature>
<dbReference type="SUPFAM" id="SSF48452">
    <property type="entry name" value="TPR-like"/>
    <property type="match status" value="1"/>
</dbReference>
<dbReference type="SUPFAM" id="SSF46894">
    <property type="entry name" value="C-terminal effector domain of the bipartite response regulators"/>
    <property type="match status" value="1"/>
</dbReference>
<dbReference type="CDD" id="cd06170">
    <property type="entry name" value="LuxR_C_like"/>
    <property type="match status" value="1"/>
</dbReference>
<evidence type="ECO:0000313" key="3">
    <source>
        <dbReference type="Proteomes" id="UP001519863"/>
    </source>
</evidence>
<comment type="caution">
    <text evidence="2">The sequence shown here is derived from an EMBL/GenBank/DDBJ whole genome shotgun (WGS) entry which is preliminary data.</text>
</comment>
<dbReference type="EMBL" id="JAHXZI010000014">
    <property type="protein sequence ID" value="MBW6437069.1"/>
    <property type="molecule type" value="Genomic_DNA"/>
</dbReference>
<dbReference type="Gene3D" id="1.25.40.10">
    <property type="entry name" value="Tetratricopeptide repeat domain"/>
    <property type="match status" value="1"/>
</dbReference>
<dbReference type="PRINTS" id="PR00038">
    <property type="entry name" value="HTHLUXR"/>
</dbReference>
<dbReference type="Proteomes" id="UP001519863">
    <property type="component" value="Unassembled WGS sequence"/>
</dbReference>
<evidence type="ECO:0000259" key="1">
    <source>
        <dbReference type="PROSITE" id="PS50043"/>
    </source>
</evidence>
<proteinExistence type="predicted"/>
<dbReference type="InterPro" id="IPR011990">
    <property type="entry name" value="TPR-like_helical_dom_sf"/>
</dbReference>
<dbReference type="PROSITE" id="PS50043">
    <property type="entry name" value="HTH_LUXR_2"/>
    <property type="match status" value="1"/>
</dbReference>
<dbReference type="Gene3D" id="1.10.10.10">
    <property type="entry name" value="Winged helix-like DNA-binding domain superfamily/Winged helix DNA-binding domain"/>
    <property type="match status" value="1"/>
</dbReference>
<organism evidence="2 3">
    <name type="scientific">Actinoplanes hulinensis</name>
    <dbReference type="NCBI Taxonomy" id="1144547"/>
    <lineage>
        <taxon>Bacteria</taxon>
        <taxon>Bacillati</taxon>
        <taxon>Actinomycetota</taxon>
        <taxon>Actinomycetes</taxon>
        <taxon>Micromonosporales</taxon>
        <taxon>Micromonosporaceae</taxon>
        <taxon>Actinoplanes</taxon>
    </lineage>
</organism>
<dbReference type="SUPFAM" id="SSF52540">
    <property type="entry name" value="P-loop containing nucleoside triphosphate hydrolases"/>
    <property type="match status" value="1"/>
</dbReference>
<dbReference type="PRINTS" id="PR00364">
    <property type="entry name" value="DISEASERSIST"/>
</dbReference>
<reference evidence="2 3" key="1">
    <citation type="journal article" date="2013" name="Antonie Van Leeuwenhoek">
        <title>Actinoplanes hulinensis sp. nov., a novel actinomycete isolated from soybean root (Glycine max (L.) Merr).</title>
        <authorList>
            <person name="Shen Y."/>
            <person name="Liu C."/>
            <person name="Wang X."/>
            <person name="Zhao J."/>
            <person name="Jia F."/>
            <person name="Zhang Y."/>
            <person name="Wang L."/>
            <person name="Yang D."/>
            <person name="Xiang W."/>
        </authorList>
    </citation>
    <scope>NUCLEOTIDE SEQUENCE [LARGE SCALE GENOMIC DNA]</scope>
    <source>
        <strain evidence="2 3">NEAU-M9</strain>
    </source>
</reference>
<keyword evidence="3" id="KW-1185">Reference proteome</keyword>
<dbReference type="Pfam" id="PF00196">
    <property type="entry name" value="GerE"/>
    <property type="match status" value="1"/>
</dbReference>
<protein>
    <submittedName>
        <fullName evidence="2">LuxR C-terminal-related transcriptional regulator</fullName>
    </submittedName>
</protein>
<dbReference type="Gene3D" id="3.40.50.300">
    <property type="entry name" value="P-loop containing nucleotide triphosphate hydrolases"/>
    <property type="match status" value="1"/>
</dbReference>
<dbReference type="PANTHER" id="PTHR47691">
    <property type="entry name" value="REGULATOR-RELATED"/>
    <property type="match status" value="1"/>
</dbReference>
<accession>A0ABS7B7N3</accession>
<dbReference type="InterPro" id="IPR036388">
    <property type="entry name" value="WH-like_DNA-bd_sf"/>
</dbReference>
<dbReference type="InterPro" id="IPR000792">
    <property type="entry name" value="Tscrpt_reg_LuxR_C"/>
</dbReference>
<dbReference type="InterPro" id="IPR058852">
    <property type="entry name" value="HTH_77"/>
</dbReference>
<dbReference type="InterPro" id="IPR016032">
    <property type="entry name" value="Sig_transdc_resp-reg_C-effctor"/>
</dbReference>
<dbReference type="PANTHER" id="PTHR47691:SF3">
    <property type="entry name" value="HTH-TYPE TRANSCRIPTIONAL REGULATOR RV0890C-RELATED"/>
    <property type="match status" value="1"/>
</dbReference>
<evidence type="ECO:0000313" key="2">
    <source>
        <dbReference type="EMBL" id="MBW6437069.1"/>
    </source>
</evidence>
<sequence length="790" mass="83917">MYGGYEVSRDHLPGVVETIDRSSGFLPVGSLLPLVGRTEELATLTGHLLSPDLRILNLTGPGGVGKTRLALAATELAAAEQPVDVVIADLAGVTDGRAALAALAERVFPPGAGDGHELLLVLDGCERAAGLAAELHHLLTAAPRLRVLATSREALGVYGERLFRVDPLPTPRQGARADPLELEEYASVALFVQRARTVDPAFSLTADNATVVARLCARLDGLPLAIELCAGRLRLFSLATMLTRVRAGNGVLTGGHVAAHPRQRSLTATIEWSLDALEPPLREALDRLSLCLDGFDLRTVEELCELTPEAAEHTVEALADRSLITAAEHTGDEPRFRMLRTMAAHCRDRLTRVPGQLEAARDRHARYFAALAARTGPALDGATQATALNRLRTVHDDLLAALTHLSAGGLHREVAAHSLNLHRYFLIDTRAAEGLRLLDAAAEQCAEIDPPLAARVRDAAGQLATALGDPDAAADRHERAVDVLADAVGDPADVLQARARGRTARLLAGSGTGRDPAARILPALDESRPAAAAAVRLSLADVLIRNGDMAAAAEHAETALAAYRRLDDTYGEALALRQAAVIADAEGAVERADQLHRRSLRMLYEVGAEGELGRGLTHAALLLLSCVAGQETRVARVLGTADAVRERAGVTLLPHESAALRTAVDDVRTRLGALAFETAWRTGGRSSAAAATLDLLSAPGAEPVEVLDGSRARTLTARQFQVAMLVGQGMTNRQVAKRLELSEWTVINHVRQIMRKLDLPSRVHVAQWISQQRGAESTGYAEVAGRADAG</sequence>